<keyword evidence="2" id="KW-1133">Transmembrane helix</keyword>
<dbReference type="AlphaFoldDB" id="A0AB39UDX1"/>
<keyword evidence="2" id="KW-0472">Membrane</keyword>
<dbReference type="EMBL" id="CP129682">
    <property type="protein sequence ID" value="XDS47959.1"/>
    <property type="molecule type" value="Genomic_DNA"/>
</dbReference>
<dbReference type="EMBL" id="CP129683">
    <property type="protein sequence ID" value="XDS51037.1"/>
    <property type="molecule type" value="Genomic_DNA"/>
</dbReference>
<accession>A0AB39UDX1</accession>
<organism evidence="3">
    <name type="scientific">Bifidobacterium fermentum</name>
    <dbReference type="NCBI Taxonomy" id="3059035"/>
    <lineage>
        <taxon>Bacteria</taxon>
        <taxon>Bacillati</taxon>
        <taxon>Actinomycetota</taxon>
        <taxon>Actinomycetes</taxon>
        <taxon>Bifidobacteriales</taxon>
        <taxon>Bifidobacteriaceae</taxon>
        <taxon>Bifidobacterium</taxon>
    </lineage>
</organism>
<evidence type="ECO:0000313" key="3">
    <source>
        <dbReference type="EMBL" id="XDS47332.1"/>
    </source>
</evidence>
<evidence type="ECO:0000313" key="5">
    <source>
        <dbReference type="EMBL" id="XDS51037.1"/>
    </source>
</evidence>
<reference evidence="3" key="1">
    <citation type="submission" date="2023-07" db="EMBL/GenBank/DDBJ databases">
        <title>Bifidobacterium aquikefiriaerophilum sp. nov. and Bifidobacterium eccum sp. nov., isolated from water kefir.</title>
        <authorList>
            <person name="Breselge S."/>
            <person name="Bellassi P."/>
            <person name="Barcenilla C."/>
            <person name="Alvarez-Ordonez A."/>
            <person name="Morelli L."/>
            <person name="Cotter P.D."/>
        </authorList>
    </citation>
    <scope>NUCLEOTIDE SEQUENCE</scope>
    <source>
        <strain evidence="5">WK012_4_13</strain>
        <strain evidence="4">WK013_4_14</strain>
        <strain evidence="3">WK048_4_13</strain>
    </source>
</reference>
<dbReference type="KEGG" id="bfk:QN062_02265"/>
<evidence type="ECO:0000313" key="4">
    <source>
        <dbReference type="EMBL" id="XDS47959.1"/>
    </source>
</evidence>
<dbReference type="EMBL" id="CP129675">
    <property type="protein sequence ID" value="XDS47332.1"/>
    <property type="molecule type" value="Genomic_DNA"/>
</dbReference>
<dbReference type="RefSeq" id="WP_369342001.1">
    <property type="nucleotide sequence ID" value="NZ_CP129675.1"/>
</dbReference>
<name>A0AB39UDX1_9BIFI</name>
<sequence length="428" mass="45415">MIHLESSESNRKKRKIILLAFLGTILLMIAALWAFFTDFNTGYHTVTAGSLDIKQSFALYHNDVLVGKNIAKNDPLDSNGGGADTSSDPYVDGTISAGDLTDKSVSPDDGDADGIIENFNPGDTVTLKVKVQNYGTKSLWLRPSLRLTGAAIDPDHDGTHDETGATDYEEYNDNFVIYEQVSRLNYGEAQTATGILSKPDVWNISGNGYSGASSLSAEGTLAAAASSNAGRALTGVAGVASPAGTGFTPYSENSNNPYDPAAAPQTAATVWNALRYTSNRLFILDGQNAKAGALSNPADSTSYYGTDSGNDTRSTGNAQDNEYEGTAGTSHATASTDVVLSSGNNIFMGTHTIEYTYTIYFKPTALNEMQGTNLSVGYLLEAVQYRNNGTGPTDIRIKSGTDTAAASTTNTVWNSVDGWRDVVRLENE</sequence>
<protein>
    <submittedName>
        <fullName evidence="3">Uncharacterized protein</fullName>
    </submittedName>
</protein>
<keyword evidence="2" id="KW-0812">Transmembrane</keyword>
<feature type="compositionally biased region" description="Polar residues" evidence="1">
    <location>
        <begin position="297"/>
        <end position="320"/>
    </location>
</feature>
<proteinExistence type="predicted"/>
<feature type="region of interest" description="Disordered" evidence="1">
    <location>
        <begin position="293"/>
        <end position="331"/>
    </location>
</feature>
<feature type="transmembrane region" description="Helical" evidence="2">
    <location>
        <begin position="16"/>
        <end position="36"/>
    </location>
</feature>
<evidence type="ECO:0000256" key="2">
    <source>
        <dbReference type="SAM" id="Phobius"/>
    </source>
</evidence>
<gene>
    <name evidence="5" type="ORF">QN062_02265</name>
    <name evidence="4" type="ORF">QN216_06265</name>
    <name evidence="3" type="ORF">QN217_04180</name>
</gene>
<evidence type="ECO:0000256" key="1">
    <source>
        <dbReference type="SAM" id="MobiDB-lite"/>
    </source>
</evidence>